<protein>
    <submittedName>
        <fullName evidence="2">Uncharacterized protein</fullName>
    </submittedName>
</protein>
<name>A0A371DC54_9APHY</name>
<feature type="region of interest" description="Disordered" evidence="1">
    <location>
        <begin position="77"/>
        <end position="105"/>
    </location>
</feature>
<proteinExistence type="predicted"/>
<organism evidence="2 3">
    <name type="scientific">Lentinus brumalis</name>
    <dbReference type="NCBI Taxonomy" id="2498619"/>
    <lineage>
        <taxon>Eukaryota</taxon>
        <taxon>Fungi</taxon>
        <taxon>Dikarya</taxon>
        <taxon>Basidiomycota</taxon>
        <taxon>Agaricomycotina</taxon>
        <taxon>Agaricomycetes</taxon>
        <taxon>Polyporales</taxon>
        <taxon>Polyporaceae</taxon>
        <taxon>Lentinus</taxon>
    </lineage>
</organism>
<evidence type="ECO:0000256" key="1">
    <source>
        <dbReference type="SAM" id="MobiDB-lite"/>
    </source>
</evidence>
<accession>A0A371DC54</accession>
<reference evidence="2 3" key="1">
    <citation type="journal article" date="2018" name="Biotechnol. Biofuels">
        <title>Integrative visual omics of the white-rot fungus Polyporus brumalis exposes the biotechnological potential of its oxidative enzymes for delignifying raw plant biomass.</title>
        <authorList>
            <person name="Miyauchi S."/>
            <person name="Rancon A."/>
            <person name="Drula E."/>
            <person name="Hage H."/>
            <person name="Chaduli D."/>
            <person name="Favel A."/>
            <person name="Grisel S."/>
            <person name="Henrissat B."/>
            <person name="Herpoel-Gimbert I."/>
            <person name="Ruiz-Duenas F.J."/>
            <person name="Chevret D."/>
            <person name="Hainaut M."/>
            <person name="Lin J."/>
            <person name="Wang M."/>
            <person name="Pangilinan J."/>
            <person name="Lipzen A."/>
            <person name="Lesage-Meessen L."/>
            <person name="Navarro D."/>
            <person name="Riley R."/>
            <person name="Grigoriev I.V."/>
            <person name="Zhou S."/>
            <person name="Raouche S."/>
            <person name="Rosso M.N."/>
        </authorList>
    </citation>
    <scope>NUCLEOTIDE SEQUENCE [LARGE SCALE GENOMIC DNA]</scope>
    <source>
        <strain evidence="2 3">BRFM 1820</strain>
    </source>
</reference>
<evidence type="ECO:0000313" key="3">
    <source>
        <dbReference type="Proteomes" id="UP000256964"/>
    </source>
</evidence>
<gene>
    <name evidence="2" type="ORF">OH76DRAFT_1402990</name>
</gene>
<feature type="compositionally biased region" description="Low complexity" evidence="1">
    <location>
        <begin position="84"/>
        <end position="98"/>
    </location>
</feature>
<sequence length="154" mass="17341">MRAIVEGTALSKRMHTRVLASVFRARRVAGRKRLVQYNVSTPGASHTPVSPRRQQAVYPPREHRAWISESSTVSHAFSTPTYASDSPSPSQVPSPHGSHTYLPSRQRRGPFAHWQVLWQVLPARQAPSRELQGMTCVDAPPVTSHFVGRRCRRR</sequence>
<evidence type="ECO:0000313" key="2">
    <source>
        <dbReference type="EMBL" id="RDX50116.1"/>
    </source>
</evidence>
<dbReference type="EMBL" id="KZ857401">
    <property type="protein sequence ID" value="RDX50116.1"/>
    <property type="molecule type" value="Genomic_DNA"/>
</dbReference>
<dbReference type="AlphaFoldDB" id="A0A371DC54"/>
<dbReference type="Proteomes" id="UP000256964">
    <property type="component" value="Unassembled WGS sequence"/>
</dbReference>
<keyword evidence="3" id="KW-1185">Reference proteome</keyword>